<dbReference type="Proteomes" id="UP001050975">
    <property type="component" value="Unassembled WGS sequence"/>
</dbReference>
<gene>
    <name evidence="2" type="ORF">MiSe_74880</name>
</gene>
<organism evidence="2 3">
    <name type="scientific">Microseira wollei NIES-4236</name>
    <dbReference type="NCBI Taxonomy" id="2530354"/>
    <lineage>
        <taxon>Bacteria</taxon>
        <taxon>Bacillati</taxon>
        <taxon>Cyanobacteriota</taxon>
        <taxon>Cyanophyceae</taxon>
        <taxon>Oscillatoriophycideae</taxon>
        <taxon>Aerosakkonematales</taxon>
        <taxon>Aerosakkonemataceae</taxon>
        <taxon>Microseira</taxon>
    </lineage>
</organism>
<accession>A0AAV3XQU8</accession>
<dbReference type="EMBL" id="BLAY01000175">
    <property type="protein sequence ID" value="GET42670.1"/>
    <property type="molecule type" value="Genomic_DNA"/>
</dbReference>
<name>A0AAV3XQU8_9CYAN</name>
<reference evidence="2" key="1">
    <citation type="submission" date="2019-10" db="EMBL/GenBank/DDBJ databases">
        <title>Draft genome sequece of Microseira wollei NIES-4236.</title>
        <authorList>
            <person name="Yamaguchi H."/>
            <person name="Suzuki S."/>
            <person name="Kawachi M."/>
        </authorList>
    </citation>
    <scope>NUCLEOTIDE SEQUENCE</scope>
    <source>
        <strain evidence="2">NIES-4236</strain>
    </source>
</reference>
<keyword evidence="3" id="KW-1185">Reference proteome</keyword>
<dbReference type="RefSeq" id="WP_226590569.1">
    <property type="nucleotide sequence ID" value="NZ_BLAY01000175.1"/>
</dbReference>
<proteinExistence type="predicted"/>
<evidence type="ECO:0000256" key="1">
    <source>
        <dbReference type="SAM" id="MobiDB-lite"/>
    </source>
</evidence>
<feature type="region of interest" description="Disordered" evidence="1">
    <location>
        <begin position="58"/>
        <end position="77"/>
    </location>
</feature>
<evidence type="ECO:0000313" key="3">
    <source>
        <dbReference type="Proteomes" id="UP001050975"/>
    </source>
</evidence>
<comment type="caution">
    <text evidence="2">The sequence shown here is derived from an EMBL/GenBank/DDBJ whole genome shotgun (WGS) entry which is preliminary data.</text>
</comment>
<sequence>MTYSGNEPNGDTPSGRSLEQEIQDIKDWADSVDEDLDATHERQDITDQQVAELTERVTELEEKTDWGDSDDWFRSGW</sequence>
<protein>
    <submittedName>
        <fullName evidence="2">Uncharacterized protein</fullName>
    </submittedName>
</protein>
<evidence type="ECO:0000313" key="2">
    <source>
        <dbReference type="EMBL" id="GET42670.1"/>
    </source>
</evidence>
<dbReference type="AlphaFoldDB" id="A0AAV3XQU8"/>